<evidence type="ECO:0000259" key="2">
    <source>
        <dbReference type="Pfam" id="PF07910"/>
    </source>
</evidence>
<dbReference type="PANTHER" id="PTHR48153:SF4">
    <property type="entry name" value="UBIQUITIN CARBOXYL-TERMINAL HYDROLASE MUG105"/>
    <property type="match status" value="1"/>
</dbReference>
<dbReference type="Proteomes" id="UP000327157">
    <property type="component" value="Chromosome 1"/>
</dbReference>
<name>A0A5N5F729_9ROSA</name>
<dbReference type="OrthoDB" id="288987at2759"/>
<protein>
    <submittedName>
        <fullName evidence="3">Zinc finger with UFM1-specific peptidase domain protein</fullName>
    </submittedName>
</protein>
<dbReference type="InterPro" id="IPR012462">
    <property type="entry name" value="UFSP1/2_DUB_cat"/>
</dbReference>
<reference evidence="4" key="2">
    <citation type="submission" date="2019-10" db="EMBL/GenBank/DDBJ databases">
        <title>A de novo genome assembly of a pear dwarfing rootstock.</title>
        <authorList>
            <person name="Wang F."/>
            <person name="Wang J."/>
            <person name="Li S."/>
            <person name="Zhang Y."/>
            <person name="Fang M."/>
            <person name="Ma L."/>
            <person name="Zhao Y."/>
            <person name="Jiang S."/>
        </authorList>
    </citation>
    <scope>NUCLEOTIDE SEQUENCE [LARGE SCALE GENOMIC DNA]</scope>
</reference>
<feature type="domain" description="UFSP1/2/DUB catalytic" evidence="2">
    <location>
        <begin position="102"/>
        <end position="199"/>
    </location>
</feature>
<reference evidence="3 4" key="3">
    <citation type="submission" date="2019-11" db="EMBL/GenBank/DDBJ databases">
        <title>A de novo genome assembly of a pear dwarfing rootstock.</title>
        <authorList>
            <person name="Wang F."/>
            <person name="Wang J."/>
            <person name="Li S."/>
            <person name="Zhang Y."/>
            <person name="Fang M."/>
            <person name="Ma L."/>
            <person name="Zhao Y."/>
            <person name="Jiang S."/>
        </authorList>
    </citation>
    <scope>NUCLEOTIDE SEQUENCE [LARGE SCALE GENOMIC DNA]</scope>
    <source>
        <strain evidence="3">S2</strain>
        <tissue evidence="3">Leaf</tissue>
    </source>
</reference>
<dbReference type="Pfam" id="PF07910">
    <property type="entry name" value="Peptidase_C78"/>
    <property type="match status" value="2"/>
</dbReference>
<reference evidence="3 4" key="1">
    <citation type="submission" date="2019-09" db="EMBL/GenBank/DDBJ databases">
        <authorList>
            <person name="Ou C."/>
        </authorList>
    </citation>
    <scope>NUCLEOTIDE SEQUENCE [LARGE SCALE GENOMIC DNA]</scope>
    <source>
        <strain evidence="3">S2</strain>
        <tissue evidence="3">Leaf</tissue>
    </source>
</reference>
<evidence type="ECO:0000256" key="1">
    <source>
        <dbReference type="ARBA" id="ARBA00022801"/>
    </source>
</evidence>
<feature type="domain" description="UFSP1/2/DUB catalytic" evidence="2">
    <location>
        <begin position="263"/>
        <end position="349"/>
    </location>
</feature>
<dbReference type="GO" id="GO:0019783">
    <property type="term" value="F:ubiquitin-like protein peptidase activity"/>
    <property type="evidence" value="ECO:0007669"/>
    <property type="project" value="UniProtKB-ARBA"/>
</dbReference>
<evidence type="ECO:0000313" key="3">
    <source>
        <dbReference type="EMBL" id="KAB2598868.1"/>
    </source>
</evidence>
<sequence>MIRSFKIMNITRKQHEHDKHNMHANGHFEEVEDDEVDKQLARDLEFAQQLALAPSSPPSALVKVSCLIALQTGTTFHKIEGGLMALLRGCLELEHGNATTIVSGYIDHFQSIQSEDKGWGCGWHNIQMLSSHLLVQRQEAREVLFCGSGFVPDIPSLQRWLEIAWGKGFDTLDSDHFAENVYGSRKWIGATECAALFQVKRIHNGGKRKAIQVRGLTDRYLLVFNHDTTQASSSGLEKSGCSSIQLGDSMGKTSDENSGNKFTRKSKGHQVLIDWIWNYFSDNNSTKSGNHQVIVSDKTPLYFQHDGHSRMIVGIQVKGQCNGVQQHNLLILDPGHITKRKGRMAEVCKTRGSDTEKATIPDIAVAVFLLTSAVQVKHTFEGEE</sequence>
<dbReference type="PANTHER" id="PTHR48153">
    <property type="entry name" value="UFM1-SPECIFIC PROTEASE 2"/>
    <property type="match status" value="1"/>
</dbReference>
<gene>
    <name evidence="3" type="ORF">D8674_001788</name>
</gene>
<organism evidence="3 4">
    <name type="scientific">Pyrus ussuriensis x Pyrus communis</name>
    <dbReference type="NCBI Taxonomy" id="2448454"/>
    <lineage>
        <taxon>Eukaryota</taxon>
        <taxon>Viridiplantae</taxon>
        <taxon>Streptophyta</taxon>
        <taxon>Embryophyta</taxon>
        <taxon>Tracheophyta</taxon>
        <taxon>Spermatophyta</taxon>
        <taxon>Magnoliopsida</taxon>
        <taxon>eudicotyledons</taxon>
        <taxon>Gunneridae</taxon>
        <taxon>Pentapetalae</taxon>
        <taxon>rosids</taxon>
        <taxon>fabids</taxon>
        <taxon>Rosales</taxon>
        <taxon>Rosaceae</taxon>
        <taxon>Amygdaloideae</taxon>
        <taxon>Maleae</taxon>
        <taxon>Pyrus</taxon>
    </lineage>
</organism>
<accession>A0A5N5F729</accession>
<evidence type="ECO:0000313" key="4">
    <source>
        <dbReference type="Proteomes" id="UP000327157"/>
    </source>
</evidence>
<keyword evidence="4" id="KW-1185">Reference proteome</keyword>
<dbReference type="EMBL" id="SMOL01000768">
    <property type="protein sequence ID" value="KAB2598868.1"/>
    <property type="molecule type" value="Genomic_DNA"/>
</dbReference>
<comment type="caution">
    <text evidence="3">The sequence shown here is derived from an EMBL/GenBank/DDBJ whole genome shotgun (WGS) entry which is preliminary data.</text>
</comment>
<dbReference type="AlphaFoldDB" id="A0A5N5F729"/>
<dbReference type="Gene3D" id="3.90.70.130">
    <property type="match status" value="1"/>
</dbReference>
<keyword evidence="1" id="KW-0378">Hydrolase</keyword>
<proteinExistence type="predicted"/>